<evidence type="ECO:0000256" key="8">
    <source>
        <dbReference type="RuleBase" id="RU364060"/>
    </source>
</evidence>
<comment type="similarity">
    <text evidence="2 8">Belongs to the Mediator complex subunit 7 family.</text>
</comment>
<dbReference type="Proteomes" id="UP000054454">
    <property type="component" value="Unassembled WGS sequence"/>
</dbReference>
<dbReference type="GO" id="GO:0070847">
    <property type="term" value="C:core mediator complex"/>
    <property type="evidence" value="ECO:0007669"/>
    <property type="project" value="EnsemblFungi"/>
</dbReference>
<dbReference type="OrthoDB" id="10253553at2759"/>
<evidence type="ECO:0000313" key="9">
    <source>
        <dbReference type="EMBL" id="KTW25749.1"/>
    </source>
</evidence>
<evidence type="ECO:0000256" key="6">
    <source>
        <dbReference type="ARBA" id="ARBA00023163"/>
    </source>
</evidence>
<dbReference type="GO" id="GO:0000122">
    <property type="term" value="P:negative regulation of transcription by RNA polymerase II"/>
    <property type="evidence" value="ECO:0007669"/>
    <property type="project" value="EnsemblFungi"/>
</dbReference>
<evidence type="ECO:0000256" key="3">
    <source>
        <dbReference type="ARBA" id="ARBA00020631"/>
    </source>
</evidence>
<gene>
    <name evidence="9" type="ORF">T552_03362</name>
</gene>
<dbReference type="SUPFAM" id="SSF140718">
    <property type="entry name" value="Mediator hinge subcomplex-like"/>
    <property type="match status" value="1"/>
</dbReference>
<dbReference type="InterPro" id="IPR044888">
    <property type="entry name" value="Mediatior_Med7_sf"/>
</dbReference>
<evidence type="ECO:0000256" key="1">
    <source>
        <dbReference type="ARBA" id="ARBA00004123"/>
    </source>
</evidence>
<evidence type="ECO:0000256" key="4">
    <source>
        <dbReference type="ARBA" id="ARBA00023015"/>
    </source>
</evidence>
<dbReference type="GeneID" id="28938071"/>
<dbReference type="GO" id="GO:0051123">
    <property type="term" value="P:RNA polymerase II preinitiation complex assembly"/>
    <property type="evidence" value="ECO:0007669"/>
    <property type="project" value="EnsemblFungi"/>
</dbReference>
<keyword evidence="5 8" id="KW-0010">Activator</keyword>
<proteinExistence type="inferred from homology"/>
<name>A0A0W4ZBS7_PNEC8</name>
<dbReference type="GO" id="GO:0003713">
    <property type="term" value="F:transcription coactivator activity"/>
    <property type="evidence" value="ECO:0007669"/>
    <property type="project" value="EnsemblFungi"/>
</dbReference>
<dbReference type="GO" id="GO:0016592">
    <property type="term" value="C:mediator complex"/>
    <property type="evidence" value="ECO:0007669"/>
    <property type="project" value="InterPro"/>
</dbReference>
<keyword evidence="7 8" id="KW-0539">Nucleus</keyword>
<dbReference type="RefSeq" id="XP_018224358.1">
    <property type="nucleotide sequence ID" value="XM_018371868.1"/>
</dbReference>
<keyword evidence="4 8" id="KW-0805">Transcription regulation</keyword>
<dbReference type="Gene3D" id="6.10.140.1520">
    <property type="match status" value="1"/>
</dbReference>
<dbReference type="AlphaFoldDB" id="A0A0W4ZBS7"/>
<dbReference type="PANTHER" id="PTHR21428:SF11">
    <property type="entry name" value="MEDIATOR OF RNA POLYMERASE II TRANSCRIPTION SUBUNIT 7"/>
    <property type="match status" value="1"/>
</dbReference>
<comment type="function">
    <text evidence="8">Component of the Mediator complex, a coactivator involved in the regulated transcription of nearly all RNA polymerase II-dependent genes. Mediator functions as a bridge to convey information from gene-specific regulatory proteins to the basal RNA polymerase II transcription machinery.</text>
</comment>
<comment type="subunit">
    <text evidence="8">Component of the Mediator complex.</text>
</comment>
<keyword evidence="6 8" id="KW-0804">Transcription</keyword>
<dbReference type="EMBL" id="LFVZ01000016">
    <property type="protein sequence ID" value="KTW25749.1"/>
    <property type="molecule type" value="Genomic_DNA"/>
</dbReference>
<dbReference type="Gene3D" id="6.10.140.200">
    <property type="match status" value="1"/>
</dbReference>
<evidence type="ECO:0000313" key="10">
    <source>
        <dbReference type="Proteomes" id="UP000054454"/>
    </source>
</evidence>
<evidence type="ECO:0000256" key="5">
    <source>
        <dbReference type="ARBA" id="ARBA00023159"/>
    </source>
</evidence>
<accession>A0A0W4ZBS7</accession>
<sequence>MQDPALETELSSTFPPPPRHYKLFTQKNLDAFKEKKYDSICDLDNLNVYDVESTCSPKLERFFTPPKAPTKGFYRCFHEQWKIPDELPSLSDFGIQELFDSNNGPLCAQKRIYELKKMLKSLLLNFLELIGIMSIAPEQFVEKVEHIRIILLNMHHLINEHRPHHARYTLCRLVEKQVQEEKEQLLACEEVCNDIKDVIHAYEIAY</sequence>
<comment type="subcellular location">
    <subcellularLocation>
        <location evidence="1 8">Nucleus</location>
    </subcellularLocation>
</comment>
<evidence type="ECO:0000256" key="7">
    <source>
        <dbReference type="ARBA" id="ARBA00023242"/>
    </source>
</evidence>
<dbReference type="Pfam" id="PF05983">
    <property type="entry name" value="Med7"/>
    <property type="match status" value="1"/>
</dbReference>
<comment type="caution">
    <text evidence="9">The sequence shown here is derived from an EMBL/GenBank/DDBJ whole genome shotgun (WGS) entry which is preliminary data.</text>
</comment>
<dbReference type="GO" id="GO:0032968">
    <property type="term" value="P:positive regulation of transcription elongation by RNA polymerase II"/>
    <property type="evidence" value="ECO:0007669"/>
    <property type="project" value="EnsemblFungi"/>
</dbReference>
<keyword evidence="10" id="KW-1185">Reference proteome</keyword>
<evidence type="ECO:0000256" key="2">
    <source>
        <dbReference type="ARBA" id="ARBA00009994"/>
    </source>
</evidence>
<organism evidence="9 10">
    <name type="scientific">Pneumocystis carinii (strain B80)</name>
    <name type="common">Rat pneumocystis pneumonia agent</name>
    <name type="synonym">Pneumocystis carinii f. sp. carinii</name>
    <dbReference type="NCBI Taxonomy" id="1408658"/>
    <lineage>
        <taxon>Eukaryota</taxon>
        <taxon>Fungi</taxon>
        <taxon>Dikarya</taxon>
        <taxon>Ascomycota</taxon>
        <taxon>Taphrinomycotina</taxon>
        <taxon>Pneumocystomycetes</taxon>
        <taxon>Pneumocystaceae</taxon>
        <taxon>Pneumocystis</taxon>
    </lineage>
</organism>
<dbReference type="PANTHER" id="PTHR21428">
    <property type="entry name" value="MEDIATOR OF RNA POLYMERASE II TRANSCRIPTION SUBUNIT 7"/>
    <property type="match status" value="1"/>
</dbReference>
<dbReference type="GO" id="GO:0060261">
    <property type="term" value="P:positive regulation of transcription initiation by RNA polymerase II"/>
    <property type="evidence" value="ECO:0007669"/>
    <property type="project" value="EnsemblFungi"/>
</dbReference>
<dbReference type="InterPro" id="IPR009244">
    <property type="entry name" value="Mediatior_Med7"/>
</dbReference>
<dbReference type="InterPro" id="IPR037212">
    <property type="entry name" value="Med7/Med21-like"/>
</dbReference>
<reference evidence="10" key="1">
    <citation type="journal article" date="2016" name="Nat. Commun.">
        <title>Genome analysis of three Pneumocystis species reveals adaptation mechanisms to life exclusively in mammalian hosts.</title>
        <authorList>
            <person name="Ma L."/>
            <person name="Chen Z."/>
            <person name="Huang D.W."/>
            <person name="Kutty G."/>
            <person name="Ishihara M."/>
            <person name="Wang H."/>
            <person name="Abouelleil A."/>
            <person name="Bishop L."/>
            <person name="Davey E."/>
            <person name="Deng R."/>
            <person name="Deng X."/>
            <person name="Fan L."/>
            <person name="Fantoni G."/>
            <person name="Fitzgerald M."/>
            <person name="Gogineni E."/>
            <person name="Goldberg J.M."/>
            <person name="Handley G."/>
            <person name="Hu X."/>
            <person name="Huber C."/>
            <person name="Jiao X."/>
            <person name="Jones K."/>
            <person name="Levin J.Z."/>
            <person name="Liu Y."/>
            <person name="Macdonald P."/>
            <person name="Melnikov A."/>
            <person name="Raley C."/>
            <person name="Sassi M."/>
            <person name="Sherman B.T."/>
            <person name="Song X."/>
            <person name="Sykes S."/>
            <person name="Tran B."/>
            <person name="Walsh L."/>
            <person name="Xia Y."/>
            <person name="Yang J."/>
            <person name="Young S."/>
            <person name="Zeng Q."/>
            <person name="Zheng X."/>
            <person name="Stephens R."/>
            <person name="Nusbaum C."/>
            <person name="Birren B.W."/>
            <person name="Azadi P."/>
            <person name="Lempicki R.A."/>
            <person name="Cuomo C.A."/>
            <person name="Kovacs J.A."/>
        </authorList>
    </citation>
    <scope>NUCLEOTIDE SEQUENCE [LARGE SCALE GENOMIC DNA]</scope>
    <source>
        <strain evidence="10">B80</strain>
    </source>
</reference>
<protein>
    <recommendedName>
        <fullName evidence="3 8">Mediator of RNA polymerase II transcription subunit 7</fullName>
    </recommendedName>
</protein>
<dbReference type="VEuPathDB" id="FungiDB:T552_03362"/>